<dbReference type="AlphaFoldDB" id="A0A3P6TWG1"/>
<feature type="domain" description="Calx-beta" evidence="21">
    <location>
        <begin position="403"/>
        <end position="500"/>
    </location>
</feature>
<dbReference type="InterPro" id="IPR038081">
    <property type="entry name" value="CalX-like_sf"/>
</dbReference>
<evidence type="ECO:0000256" key="10">
    <source>
        <dbReference type="ARBA" id="ARBA00022737"/>
    </source>
</evidence>
<sequence length="840" mass="94511">MLSMERTVHVKRPGLESLKVKVRIWNDTVSNLTLMALGSSAPEILLSIIEVIGRGFNAGDLGPNTIVGSAAFNLFIIIAICVMVVPNGEVRRQKHLDVFCVTALWSLFAYVWMYLILAVFSPGIIEIWEGLLTFLFFPITVSTAYIADIKIIQKRFIPQRYRRTSRGIIVTEDEEMKILGKNNNLNDGKIDPAVKAFEDNRKAFIEIMREIRKQNPQIDTTELQKQAEYEMISRGPKSRAFYRVQATRRLVGGGHVIKKQLDKEHHKCAATDEKTEETREGTCRIFFDPAHYTVVESVRTFDVVVGRDGGPDGLTIIVDYCTEDGTANAINDYIPLNGTLIFRPEDKTKKITVEIVDDDVFEEDEYFYLHLNNLRVRTNDGLMLDPTNFGGVPLAALALPSTATVMILDDDHAGVFSFEHDQLQIVENCGRLTLKIHRSSGCRVEIFSRANDGTALRGKHYEFEEGKVIFEDNQTEAFIEIGVTNTEQYERMDYFFVVLEQPIWIKKMSDLRKVQERFLKRIEKRKIESLGSFSKECNSFNNYDCDQGKQLTKEEIEIAELGKPRLGKFKQCKITIKESKEFRNVIDRMLRNANTSLLLGTTSWREQFTDALTIHAGLEEDKCTDQEAEKKAEEELAPTFFDYFMHFLSLPWKVLFATIPPTDCWGGWACFVVSIILIGALTAILGDLTSHFGCWIGLKDSVTAISFVALGTSIPDTFASKVAATQDKYADSSIGNVTGSNAVNVFLGIGIAWTIAAVYHQLNGESFYVEPGTLAFSVTIFCIEALICIAVIIVRRRPPIGGELGGPIKYKVLTSGLFVTLWLAYLTLSTLEAYHVISGF</sequence>
<evidence type="ECO:0000313" key="23">
    <source>
        <dbReference type="Proteomes" id="UP000277928"/>
    </source>
</evidence>
<dbReference type="PANTHER" id="PTHR11878:SF65">
    <property type="entry name" value="NA_CA-EXCHANGE PROTEIN, ISOFORM G"/>
    <property type="match status" value="1"/>
</dbReference>
<feature type="transmembrane region" description="Helical" evidence="20">
    <location>
        <begin position="774"/>
        <end position="794"/>
    </location>
</feature>
<dbReference type="Gene3D" id="1.20.1420.30">
    <property type="entry name" value="NCX, central ion-binding region"/>
    <property type="match status" value="2"/>
</dbReference>
<dbReference type="Proteomes" id="UP000277928">
    <property type="component" value="Unassembled WGS sequence"/>
</dbReference>
<dbReference type="Gene3D" id="2.60.40.2030">
    <property type="match status" value="2"/>
</dbReference>
<dbReference type="GO" id="GO:0046872">
    <property type="term" value="F:metal ion binding"/>
    <property type="evidence" value="ECO:0007669"/>
    <property type="project" value="UniProtKB-KW"/>
</dbReference>
<evidence type="ECO:0000256" key="5">
    <source>
        <dbReference type="ARBA" id="ARBA00022475"/>
    </source>
</evidence>
<accession>A0A3P6TWG1</accession>
<reference evidence="22 23" key="1">
    <citation type="submission" date="2018-08" db="EMBL/GenBank/DDBJ databases">
        <authorList>
            <person name="Laetsch R D."/>
            <person name="Stevens L."/>
            <person name="Kumar S."/>
            <person name="Blaxter L. M."/>
        </authorList>
    </citation>
    <scope>NUCLEOTIDE SEQUENCE [LARGE SCALE GENOMIC DNA]</scope>
</reference>
<name>A0A3P6TWG1_LITSI</name>
<evidence type="ECO:0000313" key="22">
    <source>
        <dbReference type="EMBL" id="VDK87213.1"/>
    </source>
</evidence>
<dbReference type="InterPro" id="IPR044880">
    <property type="entry name" value="NCX_ion-bd_dom_sf"/>
</dbReference>
<dbReference type="GO" id="GO:0007154">
    <property type="term" value="P:cell communication"/>
    <property type="evidence" value="ECO:0007669"/>
    <property type="project" value="InterPro"/>
</dbReference>
<protein>
    <recommendedName>
        <fullName evidence="21">Calx-beta domain-containing protein</fullName>
    </recommendedName>
</protein>
<keyword evidence="12" id="KW-0112">Calmodulin-binding</keyword>
<keyword evidence="6" id="KW-0109">Calcium transport</keyword>
<dbReference type="GO" id="GO:0005432">
    <property type="term" value="F:calcium:sodium antiporter activity"/>
    <property type="evidence" value="ECO:0007669"/>
    <property type="project" value="InterPro"/>
</dbReference>
<keyword evidence="9" id="KW-0732">Signal</keyword>
<feature type="domain" description="Calx-beta" evidence="21">
    <location>
        <begin position="268"/>
        <end position="372"/>
    </location>
</feature>
<keyword evidence="8" id="KW-0479">Metal-binding</keyword>
<dbReference type="GO" id="GO:0005516">
    <property type="term" value="F:calmodulin binding"/>
    <property type="evidence" value="ECO:0007669"/>
    <property type="project" value="UniProtKB-KW"/>
</dbReference>
<evidence type="ECO:0000256" key="18">
    <source>
        <dbReference type="ARBA" id="ARBA00023201"/>
    </source>
</evidence>
<keyword evidence="14" id="KW-0915">Sodium</keyword>
<dbReference type="Pfam" id="PF01699">
    <property type="entry name" value="Na_Ca_ex"/>
    <property type="match status" value="2"/>
</dbReference>
<evidence type="ECO:0000256" key="16">
    <source>
        <dbReference type="ARBA" id="ARBA00023136"/>
    </source>
</evidence>
<evidence type="ECO:0000256" key="12">
    <source>
        <dbReference type="ARBA" id="ARBA00022860"/>
    </source>
</evidence>
<dbReference type="GO" id="GO:0030424">
    <property type="term" value="C:axon"/>
    <property type="evidence" value="ECO:0007669"/>
    <property type="project" value="TreeGrafter"/>
</dbReference>
<comment type="similarity">
    <text evidence="2">Belongs to the Ca(2+):cation antiporter (CaCA) (TC 2.A.19) family. SLC8 subfamily.</text>
</comment>
<evidence type="ECO:0000256" key="14">
    <source>
        <dbReference type="ARBA" id="ARBA00023053"/>
    </source>
</evidence>
<dbReference type="Pfam" id="PF03160">
    <property type="entry name" value="Calx-beta"/>
    <property type="match status" value="1"/>
</dbReference>
<keyword evidence="10" id="KW-0677">Repeat</keyword>
<dbReference type="NCBIfam" id="TIGR00845">
    <property type="entry name" value="caca"/>
    <property type="match status" value="1"/>
</dbReference>
<evidence type="ECO:0000256" key="7">
    <source>
        <dbReference type="ARBA" id="ARBA00022692"/>
    </source>
</evidence>
<dbReference type="GO" id="GO:0042383">
    <property type="term" value="C:sarcolemma"/>
    <property type="evidence" value="ECO:0007669"/>
    <property type="project" value="TreeGrafter"/>
</dbReference>
<evidence type="ECO:0000256" key="1">
    <source>
        <dbReference type="ARBA" id="ARBA00004651"/>
    </source>
</evidence>
<dbReference type="EMBL" id="UYRX01000931">
    <property type="protein sequence ID" value="VDK87213.1"/>
    <property type="molecule type" value="Genomic_DNA"/>
</dbReference>
<evidence type="ECO:0000256" key="20">
    <source>
        <dbReference type="SAM" id="Phobius"/>
    </source>
</evidence>
<feature type="transmembrane region" description="Helical" evidence="20">
    <location>
        <begin position="127"/>
        <end position="147"/>
    </location>
</feature>
<evidence type="ECO:0000256" key="6">
    <source>
        <dbReference type="ARBA" id="ARBA00022568"/>
    </source>
</evidence>
<evidence type="ECO:0000256" key="8">
    <source>
        <dbReference type="ARBA" id="ARBA00022723"/>
    </source>
</evidence>
<evidence type="ECO:0000256" key="19">
    <source>
        <dbReference type="ARBA" id="ARBA00033667"/>
    </source>
</evidence>
<dbReference type="InterPro" id="IPR003644">
    <property type="entry name" value="Calx_beta"/>
</dbReference>
<dbReference type="FunFam" id="1.20.1420.30:FF:000003">
    <property type="entry name" value="sodium/calcium exchanger 1 isoform X1"/>
    <property type="match status" value="1"/>
</dbReference>
<dbReference type="InterPro" id="IPR051171">
    <property type="entry name" value="CaCA"/>
</dbReference>
<evidence type="ECO:0000256" key="15">
    <source>
        <dbReference type="ARBA" id="ARBA00023065"/>
    </source>
</evidence>
<evidence type="ECO:0000256" key="3">
    <source>
        <dbReference type="ARBA" id="ARBA00022448"/>
    </source>
</evidence>
<proteinExistence type="inferred from homology"/>
<evidence type="ECO:0000256" key="2">
    <source>
        <dbReference type="ARBA" id="ARBA00007489"/>
    </source>
</evidence>
<dbReference type="InterPro" id="IPR004837">
    <property type="entry name" value="NaCa_Exmemb"/>
</dbReference>
<evidence type="ECO:0000256" key="17">
    <source>
        <dbReference type="ARBA" id="ARBA00023180"/>
    </source>
</evidence>
<keyword evidence="16 20" id="KW-0472">Membrane</keyword>
<keyword evidence="3" id="KW-0813">Transport</keyword>
<evidence type="ECO:0000256" key="4">
    <source>
        <dbReference type="ARBA" id="ARBA00022449"/>
    </source>
</evidence>
<keyword evidence="7 20" id="KW-0812">Transmembrane</keyword>
<dbReference type="InterPro" id="IPR004836">
    <property type="entry name" value="Na_Ca_Ex"/>
</dbReference>
<keyword evidence="17" id="KW-0325">Glycoprotein</keyword>
<dbReference type="OrthoDB" id="418484at2759"/>
<dbReference type="InterPro" id="IPR032452">
    <property type="entry name" value="Na_Ca_Ex_C-exten"/>
</dbReference>
<dbReference type="PANTHER" id="PTHR11878">
    <property type="entry name" value="SODIUM/CALCIUM EXCHANGER"/>
    <property type="match status" value="1"/>
</dbReference>
<feature type="transmembrane region" description="Helical" evidence="20">
    <location>
        <begin position="66"/>
        <end position="86"/>
    </location>
</feature>
<evidence type="ECO:0000259" key="21">
    <source>
        <dbReference type="SMART" id="SM00237"/>
    </source>
</evidence>
<keyword evidence="23" id="KW-1185">Reference proteome</keyword>
<dbReference type="STRING" id="42156.A0A3P6TWG1"/>
<feature type="transmembrane region" description="Helical" evidence="20">
    <location>
        <begin position="742"/>
        <end position="762"/>
    </location>
</feature>
<dbReference type="Pfam" id="PF16494">
    <property type="entry name" value="Na_Ca_ex_C"/>
    <property type="match status" value="1"/>
</dbReference>
<evidence type="ECO:0000256" key="9">
    <source>
        <dbReference type="ARBA" id="ARBA00022729"/>
    </source>
</evidence>
<feature type="transmembrane region" description="Helical" evidence="20">
    <location>
        <begin position="815"/>
        <end position="837"/>
    </location>
</feature>
<dbReference type="GO" id="GO:0098703">
    <property type="term" value="P:calcium ion import across plasma membrane"/>
    <property type="evidence" value="ECO:0007669"/>
    <property type="project" value="TreeGrafter"/>
</dbReference>
<keyword evidence="5" id="KW-1003">Cell membrane</keyword>
<feature type="transmembrane region" description="Helical" evidence="20">
    <location>
        <begin position="665"/>
        <end position="685"/>
    </location>
</feature>
<keyword evidence="15" id="KW-0406">Ion transport</keyword>
<keyword evidence="11" id="KW-0106">Calcium</keyword>
<keyword evidence="4" id="KW-0050">Antiport</keyword>
<organism evidence="22 23">
    <name type="scientific">Litomosoides sigmodontis</name>
    <name type="common">Filarial nematode worm</name>
    <dbReference type="NCBI Taxonomy" id="42156"/>
    <lineage>
        <taxon>Eukaryota</taxon>
        <taxon>Metazoa</taxon>
        <taxon>Ecdysozoa</taxon>
        <taxon>Nematoda</taxon>
        <taxon>Chromadorea</taxon>
        <taxon>Rhabditida</taxon>
        <taxon>Spirurina</taxon>
        <taxon>Spiruromorpha</taxon>
        <taxon>Filarioidea</taxon>
        <taxon>Onchocercidae</taxon>
        <taxon>Litomosoides</taxon>
    </lineage>
</organism>
<comment type="catalytic activity">
    <reaction evidence="19">
        <text>Ca(2+)(in) + 3 Na(+)(out) = Ca(2+)(out) + 3 Na(+)(in)</text>
        <dbReference type="Rhea" id="RHEA:69955"/>
        <dbReference type="ChEBI" id="CHEBI:29101"/>
        <dbReference type="ChEBI" id="CHEBI:29108"/>
    </reaction>
</comment>
<dbReference type="OMA" id="PEDKHQK"/>
<dbReference type="GO" id="GO:0098794">
    <property type="term" value="C:postsynapse"/>
    <property type="evidence" value="ECO:0007669"/>
    <property type="project" value="TreeGrafter"/>
</dbReference>
<dbReference type="SUPFAM" id="SSF141072">
    <property type="entry name" value="CalX-like"/>
    <property type="match status" value="2"/>
</dbReference>
<dbReference type="PRINTS" id="PR01259">
    <property type="entry name" value="NACAEXCHNGR"/>
</dbReference>
<comment type="subcellular location">
    <subcellularLocation>
        <location evidence="1">Cell membrane</location>
        <topology evidence="1">Multi-pass membrane protein</topology>
    </subcellularLocation>
</comment>
<evidence type="ECO:0000256" key="11">
    <source>
        <dbReference type="ARBA" id="ARBA00022837"/>
    </source>
</evidence>
<keyword evidence="13 20" id="KW-1133">Transmembrane helix</keyword>
<feature type="transmembrane region" description="Helical" evidence="20">
    <location>
        <begin position="98"/>
        <end position="121"/>
    </location>
</feature>
<dbReference type="SMART" id="SM00237">
    <property type="entry name" value="Calx_beta"/>
    <property type="match status" value="2"/>
</dbReference>
<gene>
    <name evidence="22" type="ORF">NLS_LOCUS8037</name>
</gene>
<keyword evidence="18" id="KW-0739">Sodium transport</keyword>
<evidence type="ECO:0000256" key="13">
    <source>
        <dbReference type="ARBA" id="ARBA00022989"/>
    </source>
</evidence>